<reference evidence="3" key="1">
    <citation type="submission" date="2018-06" db="EMBL/GenBank/DDBJ databases">
        <authorList>
            <person name="Zhirakovskaya E."/>
        </authorList>
    </citation>
    <scope>NUCLEOTIDE SEQUENCE</scope>
</reference>
<evidence type="ECO:0008006" key="4">
    <source>
        <dbReference type="Google" id="ProtNLM"/>
    </source>
</evidence>
<evidence type="ECO:0000256" key="2">
    <source>
        <dbReference type="SAM" id="Phobius"/>
    </source>
</evidence>
<keyword evidence="2" id="KW-0812">Transmembrane</keyword>
<dbReference type="Gene3D" id="3.30.70.1070">
    <property type="entry name" value="Sporulation related repeat"/>
    <property type="match status" value="1"/>
</dbReference>
<dbReference type="AlphaFoldDB" id="A0A3B1BIE3"/>
<proteinExistence type="predicted"/>
<organism evidence="3">
    <name type="scientific">hydrothermal vent metagenome</name>
    <dbReference type="NCBI Taxonomy" id="652676"/>
    <lineage>
        <taxon>unclassified sequences</taxon>
        <taxon>metagenomes</taxon>
        <taxon>ecological metagenomes</taxon>
    </lineage>
</organism>
<keyword evidence="2" id="KW-1133">Transmembrane helix</keyword>
<dbReference type="InterPro" id="IPR036680">
    <property type="entry name" value="SPOR-like_sf"/>
</dbReference>
<dbReference type="EMBL" id="UOGE01000032">
    <property type="protein sequence ID" value="VAX18116.1"/>
    <property type="molecule type" value="Genomic_DNA"/>
</dbReference>
<evidence type="ECO:0000313" key="3">
    <source>
        <dbReference type="EMBL" id="VAX18116.1"/>
    </source>
</evidence>
<keyword evidence="2" id="KW-0472">Membrane</keyword>
<feature type="transmembrane region" description="Helical" evidence="2">
    <location>
        <begin position="33"/>
        <end position="54"/>
    </location>
</feature>
<accession>A0A3B1BIE3</accession>
<protein>
    <recommendedName>
        <fullName evidence="4">SPOR domain-containing protein</fullName>
    </recommendedName>
</protein>
<sequence>MKNINLLDKIPSLRNTIEPDTPTPSQAARKQKWLGLGVLFIFAGLCGALGFWLYKPEEVITAEMLARPGAKYQPALVEPGKGGEAVEKPSIAPPPRKAQTKPDRSADSLTLAPIVSRRVAKDASIVNAATLEPVWLVRFAVCMYKKNCDEVRRELEKKGIKAVVERGISPILMHRVVMGPWMTVSGAKTARAKLKEADVKSSFFTAGNRSYLSSLPVADIASAEKTLALVKALGYRAEKKSARSPQKIYKVYEGSYKNRLLAEVVMKKYTAIGIKCVLEKHI</sequence>
<feature type="region of interest" description="Disordered" evidence="1">
    <location>
        <begin position="78"/>
        <end position="105"/>
    </location>
</feature>
<dbReference type="SUPFAM" id="SSF110997">
    <property type="entry name" value="Sporulation related repeat"/>
    <property type="match status" value="1"/>
</dbReference>
<name>A0A3B1BIE3_9ZZZZ</name>
<dbReference type="GO" id="GO:0042834">
    <property type="term" value="F:peptidoglycan binding"/>
    <property type="evidence" value="ECO:0007669"/>
    <property type="project" value="InterPro"/>
</dbReference>
<gene>
    <name evidence="3" type="ORF">MNBD_NITROSPINAE02-457</name>
</gene>
<evidence type="ECO:0000256" key="1">
    <source>
        <dbReference type="SAM" id="MobiDB-lite"/>
    </source>
</evidence>